<gene>
    <name evidence="1" type="ORF">AVEN_252766_1</name>
</gene>
<dbReference type="Proteomes" id="UP000499080">
    <property type="component" value="Unassembled WGS sequence"/>
</dbReference>
<evidence type="ECO:0000313" key="1">
    <source>
        <dbReference type="EMBL" id="GBM85823.1"/>
    </source>
</evidence>
<dbReference type="EMBL" id="BGPR01003264">
    <property type="protein sequence ID" value="GBM85823.1"/>
    <property type="molecule type" value="Genomic_DNA"/>
</dbReference>
<accession>A0A4Y2J6D4</accession>
<protein>
    <submittedName>
        <fullName evidence="1">Uncharacterized protein</fullName>
    </submittedName>
</protein>
<name>A0A4Y2J6D4_ARAVE</name>
<comment type="caution">
    <text evidence="1">The sequence shown here is derived from an EMBL/GenBank/DDBJ whole genome shotgun (WGS) entry which is preliminary data.</text>
</comment>
<reference evidence="1 2" key="1">
    <citation type="journal article" date="2019" name="Sci. Rep.">
        <title>Orb-weaving spider Araneus ventricosus genome elucidates the spidroin gene catalogue.</title>
        <authorList>
            <person name="Kono N."/>
            <person name="Nakamura H."/>
            <person name="Ohtoshi R."/>
            <person name="Moran D.A.P."/>
            <person name="Shinohara A."/>
            <person name="Yoshida Y."/>
            <person name="Fujiwara M."/>
            <person name="Mori M."/>
            <person name="Tomita M."/>
            <person name="Arakawa K."/>
        </authorList>
    </citation>
    <scope>NUCLEOTIDE SEQUENCE [LARGE SCALE GENOMIC DNA]</scope>
</reference>
<evidence type="ECO:0000313" key="2">
    <source>
        <dbReference type="Proteomes" id="UP000499080"/>
    </source>
</evidence>
<proteinExistence type="predicted"/>
<dbReference type="AlphaFoldDB" id="A0A4Y2J6D4"/>
<organism evidence="1 2">
    <name type="scientific">Araneus ventricosus</name>
    <name type="common">Orbweaver spider</name>
    <name type="synonym">Epeira ventricosa</name>
    <dbReference type="NCBI Taxonomy" id="182803"/>
    <lineage>
        <taxon>Eukaryota</taxon>
        <taxon>Metazoa</taxon>
        <taxon>Ecdysozoa</taxon>
        <taxon>Arthropoda</taxon>
        <taxon>Chelicerata</taxon>
        <taxon>Arachnida</taxon>
        <taxon>Araneae</taxon>
        <taxon>Araneomorphae</taxon>
        <taxon>Entelegynae</taxon>
        <taxon>Araneoidea</taxon>
        <taxon>Araneidae</taxon>
        <taxon>Araneus</taxon>
    </lineage>
</organism>
<sequence>MYWSQNRAVANPSKSGNVDTTERLHFDRMSGCSSWLLEALMKKYDGSTKGKKELSEKNISKYIHLVQFYLALIEALWNKPSVAFRGKDRLWNKSEGKCVLFLLRNIYL</sequence>
<keyword evidence="2" id="KW-1185">Reference proteome</keyword>